<evidence type="ECO:0000256" key="20">
    <source>
        <dbReference type="PROSITE-ProRule" id="PRU10141"/>
    </source>
</evidence>
<evidence type="ECO:0000256" key="12">
    <source>
        <dbReference type="ARBA" id="ARBA00022777"/>
    </source>
</evidence>
<protein>
    <recommendedName>
        <fullName evidence="5">Mitogen-activated protein kinase kinase kinase 7</fullName>
        <ecNumber evidence="4">2.7.11.25</ecNumber>
    </recommendedName>
</protein>
<dbReference type="Proteomes" id="UP000092444">
    <property type="component" value="Unassembled WGS sequence"/>
</dbReference>
<dbReference type="FunFam" id="1.25.10.10:FF:000009">
    <property type="entry name" value="Importin subunit alpha"/>
    <property type="match status" value="1"/>
</dbReference>
<dbReference type="InterPro" id="IPR001245">
    <property type="entry name" value="Ser-Thr/Tyr_kinase_cat_dom"/>
</dbReference>
<dbReference type="InterPro" id="IPR017441">
    <property type="entry name" value="Protein_kinase_ATP_BS"/>
</dbReference>
<dbReference type="SUPFAM" id="SSF56112">
    <property type="entry name" value="Protein kinase-like (PK-like)"/>
    <property type="match status" value="1"/>
</dbReference>
<comment type="catalytic activity">
    <reaction evidence="16">
        <text>L-threonyl-[protein] + ATP = O-phospho-L-threonyl-[protein] + ADP + H(+)</text>
        <dbReference type="Rhea" id="RHEA:46608"/>
        <dbReference type="Rhea" id="RHEA-COMP:11060"/>
        <dbReference type="Rhea" id="RHEA-COMP:11605"/>
        <dbReference type="ChEBI" id="CHEBI:15378"/>
        <dbReference type="ChEBI" id="CHEBI:30013"/>
        <dbReference type="ChEBI" id="CHEBI:30616"/>
        <dbReference type="ChEBI" id="CHEBI:61977"/>
        <dbReference type="ChEBI" id="CHEBI:456216"/>
        <dbReference type="EC" id="2.7.11.25"/>
    </reaction>
</comment>
<evidence type="ECO:0000256" key="4">
    <source>
        <dbReference type="ARBA" id="ARBA00012406"/>
    </source>
</evidence>
<feature type="compositionally biased region" description="Low complexity" evidence="21">
    <location>
        <begin position="371"/>
        <end position="383"/>
    </location>
</feature>
<dbReference type="Pfam" id="PF07714">
    <property type="entry name" value="PK_Tyr_Ser-Thr"/>
    <property type="match status" value="1"/>
</dbReference>
<dbReference type="InterPro" id="IPR011989">
    <property type="entry name" value="ARM-like"/>
</dbReference>
<dbReference type="GO" id="GO:0007254">
    <property type="term" value="P:JNK cascade"/>
    <property type="evidence" value="ECO:0007669"/>
    <property type="project" value="TreeGrafter"/>
</dbReference>
<evidence type="ECO:0000259" key="22">
    <source>
        <dbReference type="PROSITE" id="PS50011"/>
    </source>
</evidence>
<dbReference type="CDD" id="cd14058">
    <property type="entry name" value="STKc_TAK1"/>
    <property type="match status" value="1"/>
</dbReference>
<keyword evidence="11 20" id="KW-0547">Nucleotide-binding</keyword>
<dbReference type="AlphaFoldDB" id="A0A1B0FMI9"/>
<dbReference type="VEuPathDB" id="VectorBase:GMOY005089"/>
<accession>A0A1B0FMI9</accession>
<dbReference type="EMBL" id="CCAG010005465">
    <property type="status" value="NOT_ANNOTATED_CDS"/>
    <property type="molecule type" value="Genomic_DNA"/>
</dbReference>
<dbReference type="PANTHER" id="PTHR46716">
    <property type="entry name" value="MITOGEN-ACTIVATED PROTEIN KINASE KINASE KINASE 7"/>
    <property type="match status" value="1"/>
</dbReference>
<dbReference type="PROSITE" id="PS00108">
    <property type="entry name" value="PROTEIN_KINASE_ST"/>
    <property type="match status" value="1"/>
</dbReference>
<evidence type="ECO:0000256" key="21">
    <source>
        <dbReference type="SAM" id="MobiDB-lite"/>
    </source>
</evidence>
<evidence type="ECO:0000256" key="11">
    <source>
        <dbReference type="ARBA" id="ARBA00022741"/>
    </source>
</evidence>
<evidence type="ECO:0000256" key="2">
    <source>
        <dbReference type="ARBA" id="ARBA00006529"/>
    </source>
</evidence>
<evidence type="ECO:0000256" key="13">
    <source>
        <dbReference type="ARBA" id="ARBA00022840"/>
    </source>
</evidence>
<dbReference type="Gene3D" id="1.25.10.10">
    <property type="entry name" value="Leucine-rich Repeat Variant"/>
    <property type="match status" value="1"/>
</dbReference>
<keyword evidence="6 19" id="KW-0813">Transport</keyword>
<evidence type="ECO:0000256" key="10">
    <source>
        <dbReference type="ARBA" id="ARBA00022737"/>
    </source>
</evidence>
<dbReference type="PROSITE" id="PS50011">
    <property type="entry name" value="PROTEIN_KINASE_DOM"/>
    <property type="match status" value="1"/>
</dbReference>
<dbReference type="GO" id="GO:0043123">
    <property type="term" value="P:positive regulation of canonical NF-kappaB signal transduction"/>
    <property type="evidence" value="ECO:0007669"/>
    <property type="project" value="TreeGrafter"/>
</dbReference>
<evidence type="ECO:0000256" key="1">
    <source>
        <dbReference type="ARBA" id="ARBA00001946"/>
    </source>
</evidence>
<sequence length="1207" mass="135592">MTDEQQQSGNNNNETSNPRSQDTPQLEEAASSTIPYLDTNVSMVTSGNGSLNFLCPTVDFSEISFKEKVGHGSYGVVYKAVWREHYVAVKEFGPKAEQKAIETEVKQLSRVQHPNIIALYGLAANQMSTYLIMEYAEGGSLYDFLHGKAKPYYSTAHAMSWARQCAEGVAYLHAMKPKPLIHRDLKPLNLLLTNRGRHLKICDFGTVADKSTLMTNNKGSAAWMAPEVFEGSKYTEKCDIFSWGIVLWEVLSRQKPFKDVDNTYSIMWKIHKGERPPLIADCPRPIENLMTSCWATKPELRPSMQHVVEVMNELVLGFPGAEEPLEYEFVNQQIISPTSNQSTANNYVLDFSNFSSSSYSSITTQVTHQTSVASSTSASSTPTPTNPPESNVENLISFPSDIPTTTAITTTHWDTIPEESETLSSDQNDVDVCDTFNVATSNESIQRYQTIRNNMLQMASVPMAPLSIDIDPNAWDLNESDNTTNLEKEEEDEEEENKKYENTRDKMSLNRLNSYKNNTIDTNESRLRRHEVTVELRKSKKEDHLLKRRNINEEEPTSPIKASQVASPKVTLPKVASPADPSVKRIFENMRSADSKRQFAGLLAARQLLSNEQNPPIDLMIDNGIVPICVQFLQKVECPHIQFEAAWALTNISSGTSAQTGCVVASNAVPHFVNLLDCEYIYIAEQAVWALGNIAGDGPTARNIVIENNAIDGILRLLDKNSTLASLSLERNIVWLMSNLCRNKSPLPSFEQVNRLLPRLAKLLWGFDAQVITDTCWALSYLSDDNETKIQAVIDANTVPRLVSLLDTDHPNVMVPALRTIGNIVTGTDQQTDVVIAAGGLQRLKKLLKYSKEIIVKESAWTVSNIMAGSSKQIQAVIDADIFVELCHVMQNGDFKSQKEAAYALSNMTTSGTYAQLVHVIEKYQILKPFCDLLEAKDSRTIIVVLTGLVEIFAMTDIQNTVGDTERLCVMIEEIGALDKLESLQRHENQDIYKKAYFLLDTYFSENETAEAKLVPRQTQGTSEFTMETLDVPKGAKTDGKERLTVTDAKPIMAADKLPTHTSKEIETQLDEDDDNNESWHEMLDTELQPEQPIADNAESQEIYNDHRHLAKEYLRVNTNLYYVQDFKEKFLLKMDPEERREKEQILQKMSEKTELLELYNNLKQQLDGLRTGQTLESHQFKNDNSQSSGEVESDDSWVVIPSNQSA</sequence>
<dbReference type="GO" id="GO:0005524">
    <property type="term" value="F:ATP binding"/>
    <property type="evidence" value="ECO:0007669"/>
    <property type="project" value="UniProtKB-UniRule"/>
</dbReference>
<comment type="catalytic activity">
    <reaction evidence="17">
        <text>L-seryl-[protein] + ATP = O-phospho-L-seryl-[protein] + ADP + H(+)</text>
        <dbReference type="Rhea" id="RHEA:17989"/>
        <dbReference type="Rhea" id="RHEA-COMP:9863"/>
        <dbReference type="Rhea" id="RHEA-COMP:11604"/>
        <dbReference type="ChEBI" id="CHEBI:15378"/>
        <dbReference type="ChEBI" id="CHEBI:29999"/>
        <dbReference type="ChEBI" id="CHEBI:30616"/>
        <dbReference type="ChEBI" id="CHEBI:83421"/>
        <dbReference type="ChEBI" id="CHEBI:456216"/>
        <dbReference type="EC" id="2.7.11.25"/>
    </reaction>
</comment>
<keyword evidence="13 20" id="KW-0067">ATP-binding</keyword>
<feature type="region of interest" description="Disordered" evidence="21">
    <location>
        <begin position="371"/>
        <end position="394"/>
    </location>
</feature>
<evidence type="ECO:0000256" key="7">
    <source>
        <dbReference type="ARBA" id="ARBA00022527"/>
    </source>
</evidence>
<dbReference type="EnsemblMetazoa" id="GMOY005089-RA">
    <property type="protein sequence ID" value="GMOY005089-PA"/>
    <property type="gene ID" value="GMOY005089"/>
</dbReference>
<keyword evidence="8" id="KW-0808">Transferase</keyword>
<organism evidence="24 25">
    <name type="scientific">Glossina morsitans morsitans</name>
    <name type="common">Savannah tsetse fly</name>
    <dbReference type="NCBI Taxonomy" id="37546"/>
    <lineage>
        <taxon>Eukaryota</taxon>
        <taxon>Metazoa</taxon>
        <taxon>Ecdysozoa</taxon>
        <taxon>Arthropoda</taxon>
        <taxon>Hexapoda</taxon>
        <taxon>Insecta</taxon>
        <taxon>Pterygota</taxon>
        <taxon>Neoptera</taxon>
        <taxon>Endopterygota</taxon>
        <taxon>Diptera</taxon>
        <taxon>Brachycera</taxon>
        <taxon>Muscomorpha</taxon>
        <taxon>Hippoboscoidea</taxon>
        <taxon>Glossinidae</taxon>
        <taxon>Glossina</taxon>
    </lineage>
</organism>
<dbReference type="GO" id="GO:0005634">
    <property type="term" value="C:nucleus"/>
    <property type="evidence" value="ECO:0007669"/>
    <property type="project" value="UniProtKB-ARBA"/>
</dbReference>
<name>A0A1B0FMI9_GLOMM</name>
<dbReference type="PRINTS" id="PR00109">
    <property type="entry name" value="TYRKINASE"/>
</dbReference>
<dbReference type="InterPro" id="IPR036975">
    <property type="entry name" value="Importin-a_IBB_sf"/>
</dbReference>
<dbReference type="InterPro" id="IPR002652">
    <property type="entry name" value="Importin-a_IBB"/>
</dbReference>
<dbReference type="InterPro" id="IPR032413">
    <property type="entry name" value="Arm_3"/>
</dbReference>
<keyword evidence="25" id="KW-1185">Reference proteome</keyword>
<feature type="compositionally biased region" description="Polar residues" evidence="21">
    <location>
        <begin position="1178"/>
        <end position="1191"/>
    </location>
</feature>
<dbReference type="SMART" id="SM00220">
    <property type="entry name" value="S_TKc"/>
    <property type="match status" value="1"/>
</dbReference>
<dbReference type="PROSITE" id="PS50176">
    <property type="entry name" value="ARM_REPEAT"/>
    <property type="match status" value="1"/>
</dbReference>
<feature type="region of interest" description="Disordered" evidence="21">
    <location>
        <begin position="1178"/>
        <end position="1207"/>
    </location>
</feature>
<evidence type="ECO:0000313" key="25">
    <source>
        <dbReference type="Proteomes" id="UP000092444"/>
    </source>
</evidence>
<dbReference type="PANTHER" id="PTHR46716:SF1">
    <property type="entry name" value="MITOGEN-ACTIVATED PROTEIN KINASE KINASE KINASE 7"/>
    <property type="match status" value="1"/>
</dbReference>
<dbReference type="SUPFAM" id="SSF48371">
    <property type="entry name" value="ARM repeat"/>
    <property type="match status" value="1"/>
</dbReference>
<evidence type="ECO:0000256" key="9">
    <source>
        <dbReference type="ARBA" id="ARBA00022723"/>
    </source>
</evidence>
<dbReference type="InterPro" id="IPR011009">
    <property type="entry name" value="Kinase-like_dom_sf"/>
</dbReference>
<comment type="similarity">
    <text evidence="3">Belongs to the importin alpha family.</text>
</comment>
<dbReference type="PROSITE" id="PS51214">
    <property type="entry name" value="IBB"/>
    <property type="match status" value="1"/>
</dbReference>
<feature type="domain" description="IBB" evidence="23">
    <location>
        <begin position="495"/>
        <end position="558"/>
    </location>
</feature>
<dbReference type="InterPro" id="IPR000719">
    <property type="entry name" value="Prot_kinase_dom"/>
</dbReference>
<dbReference type="Pfam" id="PF00514">
    <property type="entry name" value="Arm"/>
    <property type="match status" value="5"/>
</dbReference>
<evidence type="ECO:0000256" key="17">
    <source>
        <dbReference type="ARBA" id="ARBA00048329"/>
    </source>
</evidence>
<dbReference type="GO" id="GO:0006607">
    <property type="term" value="P:NLS-bearing protein import into nucleus"/>
    <property type="evidence" value="ECO:0007669"/>
    <property type="project" value="UniProtKB-ARBA"/>
</dbReference>
<feature type="region of interest" description="Disordered" evidence="21">
    <location>
        <begin position="550"/>
        <end position="576"/>
    </location>
</feature>
<evidence type="ECO:0000256" key="18">
    <source>
        <dbReference type="PROSITE-ProRule" id="PRU00259"/>
    </source>
</evidence>
<proteinExistence type="inferred from homology"/>
<dbReference type="GO" id="GO:0061608">
    <property type="term" value="F:nuclear import signal receptor activity"/>
    <property type="evidence" value="ECO:0007669"/>
    <property type="project" value="InterPro"/>
</dbReference>
<dbReference type="InterPro" id="IPR000225">
    <property type="entry name" value="Armadillo"/>
</dbReference>
<evidence type="ECO:0000259" key="23">
    <source>
        <dbReference type="PROSITE" id="PS51214"/>
    </source>
</evidence>
<feature type="binding site" evidence="20">
    <location>
        <position position="90"/>
    </location>
    <ligand>
        <name>ATP</name>
        <dbReference type="ChEBI" id="CHEBI:30616"/>
    </ligand>
</feature>
<feature type="domain" description="Protein kinase" evidence="22">
    <location>
        <begin position="63"/>
        <end position="315"/>
    </location>
</feature>
<keyword evidence="9" id="KW-0479">Metal-binding</keyword>
<evidence type="ECO:0000256" key="3">
    <source>
        <dbReference type="ARBA" id="ARBA00010394"/>
    </source>
</evidence>
<evidence type="ECO:0000256" key="5">
    <source>
        <dbReference type="ARBA" id="ARBA00017660"/>
    </source>
</evidence>
<evidence type="ECO:0000256" key="15">
    <source>
        <dbReference type="ARBA" id="ARBA00022927"/>
    </source>
</evidence>
<dbReference type="GO" id="GO:0006950">
    <property type="term" value="P:response to stress"/>
    <property type="evidence" value="ECO:0007669"/>
    <property type="project" value="UniProtKB-ARBA"/>
</dbReference>
<dbReference type="GO" id="GO:0019899">
    <property type="term" value="F:enzyme binding"/>
    <property type="evidence" value="ECO:0007669"/>
    <property type="project" value="UniProtKB-ARBA"/>
</dbReference>
<keyword evidence="7" id="KW-0723">Serine/threonine-protein kinase</keyword>
<dbReference type="Gene3D" id="3.30.200.20">
    <property type="entry name" value="Phosphorylase Kinase, domain 1"/>
    <property type="match status" value="1"/>
</dbReference>
<dbReference type="GO" id="GO:0046872">
    <property type="term" value="F:metal ion binding"/>
    <property type="evidence" value="ECO:0007669"/>
    <property type="project" value="UniProtKB-KW"/>
</dbReference>
<dbReference type="STRING" id="37546.A0A1B0FMI9"/>
<dbReference type="GO" id="GO:0009893">
    <property type="term" value="P:positive regulation of metabolic process"/>
    <property type="evidence" value="ECO:0007669"/>
    <property type="project" value="UniProtKB-ARBA"/>
</dbReference>
<keyword evidence="10" id="KW-0677">Repeat</keyword>
<comment type="similarity">
    <text evidence="2">Belongs to the protein kinase superfamily. STE Ser/Thr protein kinase family. MAP kinase kinase kinase subfamily.</text>
</comment>
<dbReference type="InterPro" id="IPR008271">
    <property type="entry name" value="Ser/Thr_kinase_AS"/>
</dbReference>
<dbReference type="InterPro" id="IPR016024">
    <property type="entry name" value="ARM-type_fold"/>
</dbReference>
<dbReference type="FunFam" id="1.10.510.10:FF:000143">
    <property type="entry name" value="Mitogen-activated protein kinase kinase kinase 7"/>
    <property type="match status" value="1"/>
</dbReference>
<keyword evidence="14" id="KW-0460">Magnesium</keyword>
<dbReference type="GO" id="GO:0004709">
    <property type="term" value="F:MAP kinase kinase kinase activity"/>
    <property type="evidence" value="ECO:0007669"/>
    <property type="project" value="UniProtKB-EC"/>
</dbReference>
<evidence type="ECO:0000313" key="24">
    <source>
        <dbReference type="EnsemblMetazoa" id="GMOY005089-PA"/>
    </source>
</evidence>
<dbReference type="Gene3D" id="1.10.510.10">
    <property type="entry name" value="Transferase(Phosphotransferase) domain 1"/>
    <property type="match status" value="1"/>
</dbReference>
<feature type="repeat" description="ARM" evidence="18">
    <location>
        <begin position="797"/>
        <end position="839"/>
    </location>
</feature>
<reference evidence="24" key="1">
    <citation type="submission" date="2020-05" db="UniProtKB">
        <authorList>
            <consortium name="EnsemblMetazoa"/>
        </authorList>
    </citation>
    <scope>IDENTIFICATION</scope>
    <source>
        <strain evidence="24">Yale</strain>
    </source>
</reference>
<dbReference type="Pfam" id="PF01749">
    <property type="entry name" value="IBB"/>
    <property type="match status" value="1"/>
</dbReference>
<dbReference type="GO" id="GO:0043410">
    <property type="term" value="P:positive regulation of MAPK cascade"/>
    <property type="evidence" value="ECO:0007669"/>
    <property type="project" value="UniProtKB-ARBA"/>
</dbReference>
<keyword evidence="12" id="KW-0418">Kinase</keyword>
<dbReference type="EC" id="2.7.11.25" evidence="4"/>
<dbReference type="Gene3D" id="1.20.5.690">
    <property type="entry name" value="Importin-alpha, importin-beta-binding domain"/>
    <property type="match status" value="1"/>
</dbReference>
<evidence type="ECO:0000256" key="6">
    <source>
        <dbReference type="ARBA" id="ARBA00022448"/>
    </source>
</evidence>
<dbReference type="GO" id="GO:0006955">
    <property type="term" value="P:immune response"/>
    <property type="evidence" value="ECO:0007669"/>
    <property type="project" value="TreeGrafter"/>
</dbReference>
<evidence type="ECO:0000256" key="8">
    <source>
        <dbReference type="ARBA" id="ARBA00022679"/>
    </source>
</evidence>
<dbReference type="PROSITE" id="PS00107">
    <property type="entry name" value="PROTEIN_KINASE_ATP"/>
    <property type="match status" value="1"/>
</dbReference>
<evidence type="ECO:0000256" key="16">
    <source>
        <dbReference type="ARBA" id="ARBA00047559"/>
    </source>
</evidence>
<comment type="cofactor">
    <cofactor evidence="1">
        <name>Mg(2+)</name>
        <dbReference type="ChEBI" id="CHEBI:18420"/>
    </cofactor>
</comment>
<evidence type="ECO:0000256" key="14">
    <source>
        <dbReference type="ARBA" id="ARBA00022842"/>
    </source>
</evidence>
<dbReference type="SMART" id="SM00185">
    <property type="entry name" value="ARM"/>
    <property type="match status" value="7"/>
</dbReference>
<evidence type="ECO:0000256" key="19">
    <source>
        <dbReference type="PROSITE-ProRule" id="PRU00561"/>
    </source>
</evidence>
<feature type="region of interest" description="Disordered" evidence="21">
    <location>
        <begin position="1"/>
        <end position="30"/>
    </location>
</feature>
<dbReference type="Pfam" id="PF16186">
    <property type="entry name" value="Arm_3"/>
    <property type="match status" value="1"/>
</dbReference>
<keyword evidence="15" id="KW-0653">Protein transport</keyword>
<feature type="region of interest" description="Disordered" evidence="21">
    <location>
        <begin position="476"/>
        <end position="502"/>
    </location>
</feature>